<dbReference type="PANTHER" id="PTHR14187:SF5">
    <property type="entry name" value="HEAT SHOCK 70 KDA PROTEIN 12A"/>
    <property type="match status" value="1"/>
</dbReference>
<dbReference type="InParanoid" id="D8PYA1"/>
<dbReference type="OMA" id="VCWIENG"/>
<dbReference type="PANTHER" id="PTHR14187">
    <property type="entry name" value="ALPHA KINASE/ELONGATION FACTOR 2 KINASE"/>
    <property type="match status" value="1"/>
</dbReference>
<organism evidence="2">
    <name type="scientific">Schizophyllum commune (strain H4-8 / FGSC 9210)</name>
    <name type="common">Split gill fungus</name>
    <dbReference type="NCBI Taxonomy" id="578458"/>
    <lineage>
        <taxon>Eukaryota</taxon>
        <taxon>Fungi</taxon>
        <taxon>Dikarya</taxon>
        <taxon>Basidiomycota</taxon>
        <taxon>Agaricomycotina</taxon>
        <taxon>Agaricomycetes</taxon>
        <taxon>Agaricomycetidae</taxon>
        <taxon>Agaricales</taxon>
        <taxon>Schizophyllaceae</taxon>
        <taxon>Schizophyllum</taxon>
    </lineage>
</organism>
<dbReference type="STRING" id="578458.D8PYA1"/>
<dbReference type="EMBL" id="GL377304">
    <property type="protein sequence ID" value="EFI99816.1"/>
    <property type="molecule type" value="Genomic_DNA"/>
</dbReference>
<dbReference type="AlphaFoldDB" id="D8PYA1"/>
<dbReference type="SUPFAM" id="SSF53067">
    <property type="entry name" value="Actin-like ATPase domain"/>
    <property type="match status" value="2"/>
</dbReference>
<dbReference type="OrthoDB" id="2963168at2759"/>
<name>D8PYA1_SCHCM</name>
<dbReference type="HOGENOM" id="CLU_009958_4_2_1"/>
<dbReference type="GeneID" id="9596987"/>
<evidence type="ECO:0000313" key="2">
    <source>
        <dbReference type="Proteomes" id="UP000007431"/>
    </source>
</evidence>
<dbReference type="RefSeq" id="XP_003034719.1">
    <property type="nucleotide sequence ID" value="XM_003034673.1"/>
</dbReference>
<proteinExistence type="predicted"/>
<evidence type="ECO:0000313" key="1">
    <source>
        <dbReference type="EMBL" id="EFI99816.1"/>
    </source>
</evidence>
<keyword evidence="2" id="KW-1185">Reference proteome</keyword>
<gene>
    <name evidence="1" type="ORF">SCHCODRAFT_52672</name>
</gene>
<dbReference type="KEGG" id="scm:SCHCO_01111076"/>
<reference evidence="1 2" key="1">
    <citation type="journal article" date="2010" name="Nat. Biotechnol.">
        <title>Genome sequence of the model mushroom Schizophyllum commune.</title>
        <authorList>
            <person name="Ohm R.A."/>
            <person name="de Jong J.F."/>
            <person name="Lugones L.G."/>
            <person name="Aerts A."/>
            <person name="Kothe E."/>
            <person name="Stajich J.E."/>
            <person name="de Vries R.P."/>
            <person name="Record E."/>
            <person name="Levasseur A."/>
            <person name="Baker S.E."/>
            <person name="Bartholomew K.A."/>
            <person name="Coutinho P.M."/>
            <person name="Erdmann S."/>
            <person name="Fowler T.J."/>
            <person name="Gathman A.C."/>
            <person name="Lombard V."/>
            <person name="Henrissat B."/>
            <person name="Knabe N."/>
            <person name="Kuees U."/>
            <person name="Lilly W.W."/>
            <person name="Lindquist E."/>
            <person name="Lucas S."/>
            <person name="Magnuson J.K."/>
            <person name="Piumi F."/>
            <person name="Raudaskoski M."/>
            <person name="Salamov A."/>
            <person name="Schmutz J."/>
            <person name="Schwarze F.W.M.R."/>
            <person name="vanKuyk P.A."/>
            <person name="Horton J.S."/>
            <person name="Grigoriev I.V."/>
            <person name="Woesten H.A.B."/>
        </authorList>
    </citation>
    <scope>NUCLEOTIDE SEQUENCE [LARGE SCALE GENOMIC DNA]</scope>
    <source>
        <strain evidence="2">H4-8 / FGSC 9210</strain>
    </source>
</reference>
<accession>D8PYA1</accession>
<dbReference type="InterPro" id="IPR043129">
    <property type="entry name" value="ATPase_NBD"/>
</dbReference>
<dbReference type="Gene3D" id="3.30.420.40">
    <property type="match status" value="1"/>
</dbReference>
<dbReference type="CDD" id="cd10170">
    <property type="entry name" value="ASKHA_NBD_HSP70"/>
    <property type="match status" value="1"/>
</dbReference>
<dbReference type="eggNOG" id="KOG0101">
    <property type="taxonomic scope" value="Eukaryota"/>
</dbReference>
<protein>
    <submittedName>
        <fullName evidence="1">Uncharacterized protein</fullName>
    </submittedName>
</protein>
<dbReference type="Proteomes" id="UP000007431">
    <property type="component" value="Unassembled WGS sequence"/>
</dbReference>
<sequence>MTARRPYGGTVRKLLMAIDIGTTFSGVSYSILDPGQVPQVFGVNRFPAQEHAGGDSKIPTIILYDTKGNIRAVGAETLEEETILRAADEGWTRSEWFKLHLRPRASDPRQELSTLPPLPPNKTVVDVFSDFLAYMFKCARDYIQETHPGGAQLWSSVAENIDFVLTHPNGWEGSQQSLMRLSAIQAKLVPDSDSGRARVSFVTEGEASLHFCLSKGLISEGVKADNGLIIVDAGGGTIDLSAYTRQKGGQKVSYVESAPAQCLFKGAIMVTRNAQTYIKDRLKGSRYFDRAADIADTFDKTTKQTFKNAKTPAYVKFGGMGDSDTAYNIRGGRLVIAGADMAKFFQPSVSAIAQAVLRQREEAKLTAPSIFLVGGFAASTYLYAQLRESLSQLGMDVCRPDSHINKAVADGGVLYVLDHRVTARVAKFTYGVCGSQRYQQSIPDHARRELTSLSFRLLIRLQGTLVTETQEFRRSFYQSFTNPMDAKSVECRIYVYRGPGLSQNYQWRDVEPESYARLCTVQADASRVMQNLPLTYGNKGRAYYHFDHENILRFGLTELQAQMCWIEKVRFVPVLASDECSSSSSLSLAVRG</sequence>
<dbReference type="VEuPathDB" id="FungiDB:SCHCODRAFT_01111076"/>